<dbReference type="InterPro" id="IPR051791">
    <property type="entry name" value="Pra-immunoreactive"/>
</dbReference>
<evidence type="ECO:0000256" key="4">
    <source>
        <dbReference type="ARBA" id="ARBA00022989"/>
    </source>
</evidence>
<evidence type="ECO:0000256" key="2">
    <source>
        <dbReference type="ARBA" id="ARBA00022475"/>
    </source>
</evidence>
<feature type="transmembrane region" description="Helical" evidence="6">
    <location>
        <begin position="144"/>
        <end position="164"/>
    </location>
</feature>
<dbReference type="AlphaFoldDB" id="A0A9W6HVB9"/>
<dbReference type="Pfam" id="PF06271">
    <property type="entry name" value="RDD"/>
    <property type="match status" value="1"/>
</dbReference>
<keyword evidence="4 6" id="KW-1133">Transmembrane helix</keyword>
<name>A0A9W6HVB9_9ACTN</name>
<protein>
    <recommendedName>
        <fullName evidence="7">RDD domain-containing protein</fullName>
    </recommendedName>
</protein>
<reference evidence="8" key="1">
    <citation type="journal article" date="2014" name="Int. J. Syst. Evol. Microbiol.">
        <title>Complete genome sequence of Corynebacterium casei LMG S-19264T (=DSM 44701T), isolated from a smear-ripened cheese.</title>
        <authorList>
            <consortium name="US DOE Joint Genome Institute (JGI-PGF)"/>
            <person name="Walter F."/>
            <person name="Albersmeier A."/>
            <person name="Kalinowski J."/>
            <person name="Ruckert C."/>
        </authorList>
    </citation>
    <scope>NUCLEOTIDE SEQUENCE</scope>
    <source>
        <strain evidence="8">VKM Ac-2007</strain>
    </source>
</reference>
<feature type="transmembrane region" description="Helical" evidence="6">
    <location>
        <begin position="78"/>
        <end position="94"/>
    </location>
</feature>
<feature type="transmembrane region" description="Helical" evidence="6">
    <location>
        <begin position="12"/>
        <end position="30"/>
    </location>
</feature>
<keyword evidence="5 6" id="KW-0472">Membrane</keyword>
<feature type="transmembrane region" description="Helical" evidence="6">
    <location>
        <begin position="106"/>
        <end position="124"/>
    </location>
</feature>
<keyword evidence="9" id="KW-1185">Reference proteome</keyword>
<dbReference type="RefSeq" id="WP_271215298.1">
    <property type="nucleotide sequence ID" value="NZ_BAAAVD010000021.1"/>
</dbReference>
<reference evidence="8" key="2">
    <citation type="submission" date="2023-01" db="EMBL/GenBank/DDBJ databases">
        <authorList>
            <person name="Sun Q."/>
            <person name="Evtushenko L."/>
        </authorList>
    </citation>
    <scope>NUCLEOTIDE SEQUENCE</scope>
    <source>
        <strain evidence="8">VKM Ac-2007</strain>
    </source>
</reference>
<dbReference type="EMBL" id="BSEV01000001">
    <property type="protein sequence ID" value="GLK06697.1"/>
    <property type="molecule type" value="Genomic_DNA"/>
</dbReference>
<evidence type="ECO:0000313" key="8">
    <source>
        <dbReference type="EMBL" id="GLK06697.1"/>
    </source>
</evidence>
<feature type="domain" description="RDD" evidence="7">
    <location>
        <begin position="184"/>
        <end position="329"/>
    </location>
</feature>
<dbReference type="InterPro" id="IPR010432">
    <property type="entry name" value="RDD"/>
</dbReference>
<sequence length="345" mass="37201">MPQFSRLSRSATAAWVAAAAIAAFPTWGLWRERPEPEEFTQTSGNIYELICRHSGGTTLSPLAPLRRDLEEVMEITEGWAVPALVVLLGLLACLGRGDPGVTGRRVAGLLVLSAVVEPLASLHSDRKGCDETPLFSADWFKGVADGWGITQLCLLGAAALVFAASRATRSVTTDEPDEPQADTVWRQATAALVDYLIVVAAFSAVVGAAWPLVDVGFKVHMGAGLLERADAYVFRGRVRPAELAVLAGVFLYFWVQHALWGRTLGKRLLGVRVIAAHTGGRPGVGRAALRALVFPLLAFVPDVGLWCLLADGLWVLFDPEGRVLHDRWLGAAVVRDRVRDAQPQT</sequence>
<evidence type="ECO:0000313" key="9">
    <source>
        <dbReference type="Proteomes" id="UP001143474"/>
    </source>
</evidence>
<gene>
    <name evidence="8" type="ORF">GCM10017600_01020</name>
</gene>
<accession>A0A9W6HVB9</accession>
<dbReference type="GO" id="GO:0005886">
    <property type="term" value="C:plasma membrane"/>
    <property type="evidence" value="ECO:0007669"/>
    <property type="project" value="UniProtKB-SubCell"/>
</dbReference>
<dbReference type="PANTHER" id="PTHR36115:SF6">
    <property type="entry name" value="PROLINE-RICH ANTIGEN HOMOLOG"/>
    <property type="match status" value="1"/>
</dbReference>
<proteinExistence type="predicted"/>
<keyword evidence="3 6" id="KW-0812">Transmembrane</keyword>
<dbReference type="PANTHER" id="PTHR36115">
    <property type="entry name" value="PROLINE-RICH ANTIGEN HOMOLOG-RELATED"/>
    <property type="match status" value="1"/>
</dbReference>
<organism evidence="8 9">
    <name type="scientific">Streptosporangium carneum</name>
    <dbReference type="NCBI Taxonomy" id="47481"/>
    <lineage>
        <taxon>Bacteria</taxon>
        <taxon>Bacillati</taxon>
        <taxon>Actinomycetota</taxon>
        <taxon>Actinomycetes</taxon>
        <taxon>Streptosporangiales</taxon>
        <taxon>Streptosporangiaceae</taxon>
        <taxon>Streptosporangium</taxon>
    </lineage>
</organism>
<feature type="transmembrane region" description="Helical" evidence="6">
    <location>
        <begin position="243"/>
        <end position="260"/>
    </location>
</feature>
<evidence type="ECO:0000256" key="1">
    <source>
        <dbReference type="ARBA" id="ARBA00004651"/>
    </source>
</evidence>
<dbReference type="Proteomes" id="UP001143474">
    <property type="component" value="Unassembled WGS sequence"/>
</dbReference>
<evidence type="ECO:0000256" key="6">
    <source>
        <dbReference type="SAM" id="Phobius"/>
    </source>
</evidence>
<evidence type="ECO:0000256" key="3">
    <source>
        <dbReference type="ARBA" id="ARBA00022692"/>
    </source>
</evidence>
<evidence type="ECO:0000256" key="5">
    <source>
        <dbReference type="ARBA" id="ARBA00023136"/>
    </source>
</evidence>
<feature type="transmembrane region" description="Helical" evidence="6">
    <location>
        <begin position="192"/>
        <end position="213"/>
    </location>
</feature>
<keyword evidence="2" id="KW-1003">Cell membrane</keyword>
<comment type="caution">
    <text evidence="8">The sequence shown here is derived from an EMBL/GenBank/DDBJ whole genome shotgun (WGS) entry which is preliminary data.</text>
</comment>
<evidence type="ECO:0000259" key="7">
    <source>
        <dbReference type="Pfam" id="PF06271"/>
    </source>
</evidence>
<comment type="subcellular location">
    <subcellularLocation>
        <location evidence="1">Cell membrane</location>
        <topology evidence="1">Multi-pass membrane protein</topology>
    </subcellularLocation>
</comment>